<name>A0A345XVI9_9ACTN</name>
<evidence type="ECO:0000313" key="3">
    <source>
        <dbReference type="EMBL" id="AXK35655.1"/>
    </source>
</evidence>
<dbReference type="EMBL" id="CP031320">
    <property type="protein sequence ID" value="AXK35655.1"/>
    <property type="molecule type" value="Genomic_DNA"/>
</dbReference>
<keyword evidence="2" id="KW-0472">Membrane</keyword>
<dbReference type="KEGG" id="sarm:DVA86_26470"/>
<dbReference type="RefSeq" id="WP_208885629.1">
    <property type="nucleotide sequence ID" value="NZ_CP031320.1"/>
</dbReference>
<protein>
    <submittedName>
        <fullName evidence="3">Uncharacterized protein</fullName>
    </submittedName>
</protein>
<accession>A0A345XVI9</accession>
<feature type="region of interest" description="Disordered" evidence="1">
    <location>
        <begin position="1"/>
        <end position="29"/>
    </location>
</feature>
<evidence type="ECO:0000256" key="2">
    <source>
        <dbReference type="SAM" id="Phobius"/>
    </source>
</evidence>
<dbReference type="Proteomes" id="UP000254425">
    <property type="component" value="Chromosome"/>
</dbReference>
<gene>
    <name evidence="3" type="ORF">DVA86_26470</name>
</gene>
<sequence length="82" mass="7900">MPGSGAPGTPGGPDGGGPDGPGTDPQRGMLRPVLWTGLVISAAANALLSGTGASVPAGIGCGLLTLACATALVVHHYRNRRG</sequence>
<keyword evidence="2" id="KW-1133">Transmembrane helix</keyword>
<feature type="transmembrane region" description="Helical" evidence="2">
    <location>
        <begin position="57"/>
        <end position="77"/>
    </location>
</feature>
<evidence type="ECO:0000256" key="1">
    <source>
        <dbReference type="SAM" id="MobiDB-lite"/>
    </source>
</evidence>
<keyword evidence="4" id="KW-1185">Reference proteome</keyword>
<reference evidence="3 4" key="1">
    <citation type="submission" date="2018-07" db="EMBL/GenBank/DDBJ databases">
        <title>Draft genome of the type strain Streptomyces armeniacus ATCC 15676.</title>
        <authorList>
            <person name="Labana P."/>
            <person name="Gosse J.T."/>
            <person name="Boddy C.N."/>
        </authorList>
    </citation>
    <scope>NUCLEOTIDE SEQUENCE [LARGE SCALE GENOMIC DNA]</scope>
    <source>
        <strain evidence="3 4">ATCC 15676</strain>
    </source>
</reference>
<dbReference type="AlphaFoldDB" id="A0A345XVI9"/>
<proteinExistence type="predicted"/>
<organism evidence="3 4">
    <name type="scientific">Streptomyces armeniacus</name>
    <dbReference type="NCBI Taxonomy" id="83291"/>
    <lineage>
        <taxon>Bacteria</taxon>
        <taxon>Bacillati</taxon>
        <taxon>Actinomycetota</taxon>
        <taxon>Actinomycetes</taxon>
        <taxon>Kitasatosporales</taxon>
        <taxon>Streptomycetaceae</taxon>
        <taxon>Streptomyces</taxon>
    </lineage>
</organism>
<evidence type="ECO:0000313" key="4">
    <source>
        <dbReference type="Proteomes" id="UP000254425"/>
    </source>
</evidence>
<feature type="compositionally biased region" description="Gly residues" evidence="1">
    <location>
        <begin position="1"/>
        <end position="20"/>
    </location>
</feature>
<keyword evidence="2" id="KW-0812">Transmembrane</keyword>